<dbReference type="PANTHER" id="PTHR11070">
    <property type="entry name" value="UVRD / RECB / PCRA DNA HELICASE FAMILY MEMBER"/>
    <property type="match status" value="1"/>
</dbReference>
<dbReference type="InterPro" id="IPR027417">
    <property type="entry name" value="P-loop_NTPase"/>
</dbReference>
<feature type="domain" description="UvrD-like helicase C-terminal" evidence="16">
    <location>
        <begin position="500"/>
        <end position="797"/>
    </location>
</feature>
<dbReference type="EMBL" id="JBHTIO010000027">
    <property type="protein sequence ID" value="MFD0897130.1"/>
    <property type="molecule type" value="Genomic_DNA"/>
</dbReference>
<dbReference type="SUPFAM" id="SSF52540">
    <property type="entry name" value="P-loop containing nucleoside triphosphate hydrolases"/>
    <property type="match status" value="1"/>
</dbReference>
<comment type="catalytic activity">
    <reaction evidence="11 13">
        <text>Couples ATP hydrolysis with the unwinding of duplex DNA by translocating in the 3'-5' direction.</text>
        <dbReference type="EC" id="5.6.2.4"/>
    </reaction>
</comment>
<keyword evidence="8 13" id="KW-0238">DNA-binding</keyword>
<keyword evidence="10 13" id="KW-0413">Isomerase</keyword>
<evidence type="ECO:0000256" key="14">
    <source>
        <dbReference type="PROSITE-ProRule" id="PRU00560"/>
    </source>
</evidence>
<organism evidence="17 18">
    <name type="scientific">Loigolactobacillus binensis</name>
    <dbReference type="NCBI Taxonomy" id="2559922"/>
    <lineage>
        <taxon>Bacteria</taxon>
        <taxon>Bacillati</taxon>
        <taxon>Bacillota</taxon>
        <taxon>Bacilli</taxon>
        <taxon>Lactobacillales</taxon>
        <taxon>Lactobacillaceae</taxon>
        <taxon>Loigolactobacillus</taxon>
    </lineage>
</organism>
<evidence type="ECO:0000256" key="6">
    <source>
        <dbReference type="ARBA" id="ARBA00022839"/>
    </source>
</evidence>
<reference evidence="18" key="1">
    <citation type="journal article" date="2019" name="Int. J. Syst. Evol. Microbiol.">
        <title>The Global Catalogue of Microorganisms (GCM) 10K type strain sequencing project: providing services to taxonomists for standard genome sequencing and annotation.</title>
        <authorList>
            <consortium name="The Broad Institute Genomics Platform"/>
            <consortium name="The Broad Institute Genome Sequencing Center for Infectious Disease"/>
            <person name="Wu L."/>
            <person name="Ma J."/>
        </authorList>
    </citation>
    <scope>NUCLEOTIDE SEQUENCE [LARGE SCALE GENOMIC DNA]</scope>
    <source>
        <strain evidence="18">CCM 8925</strain>
    </source>
</reference>
<comment type="subunit">
    <text evidence="13">Heterodimer of AddA and AddB/RexB.</text>
</comment>
<dbReference type="GO" id="GO:0003678">
    <property type="term" value="F:DNA helicase activity"/>
    <property type="evidence" value="ECO:0007669"/>
    <property type="project" value="UniProtKB-EC"/>
</dbReference>
<dbReference type="Gene3D" id="3.90.320.10">
    <property type="match status" value="1"/>
</dbReference>
<evidence type="ECO:0000256" key="2">
    <source>
        <dbReference type="ARBA" id="ARBA00022741"/>
    </source>
</evidence>
<evidence type="ECO:0000256" key="11">
    <source>
        <dbReference type="ARBA" id="ARBA00034617"/>
    </source>
</evidence>
<dbReference type="RefSeq" id="WP_137638201.1">
    <property type="nucleotide sequence ID" value="NZ_BJDN01000020.1"/>
</dbReference>
<dbReference type="InterPro" id="IPR014016">
    <property type="entry name" value="UvrD-like_ATP-bd"/>
</dbReference>
<evidence type="ECO:0000256" key="10">
    <source>
        <dbReference type="ARBA" id="ARBA00023235"/>
    </source>
</evidence>
<comment type="catalytic activity">
    <reaction evidence="12 13">
        <text>ATP + H2O = ADP + phosphate + H(+)</text>
        <dbReference type="Rhea" id="RHEA:13065"/>
        <dbReference type="ChEBI" id="CHEBI:15377"/>
        <dbReference type="ChEBI" id="CHEBI:15378"/>
        <dbReference type="ChEBI" id="CHEBI:30616"/>
        <dbReference type="ChEBI" id="CHEBI:43474"/>
        <dbReference type="ChEBI" id="CHEBI:456216"/>
        <dbReference type="EC" id="5.6.2.4"/>
    </reaction>
</comment>
<evidence type="ECO:0000313" key="17">
    <source>
        <dbReference type="EMBL" id="MFD0897130.1"/>
    </source>
</evidence>
<evidence type="ECO:0000256" key="12">
    <source>
        <dbReference type="ARBA" id="ARBA00048988"/>
    </source>
</evidence>
<evidence type="ECO:0000256" key="3">
    <source>
        <dbReference type="ARBA" id="ARBA00022763"/>
    </source>
</evidence>
<dbReference type="NCBIfam" id="TIGR02785">
    <property type="entry name" value="addA_Gpos"/>
    <property type="match status" value="1"/>
</dbReference>
<dbReference type="EC" id="3.1.-.-" evidence="13"/>
<dbReference type="EC" id="5.6.2.4" evidence="13"/>
<dbReference type="InterPro" id="IPR011604">
    <property type="entry name" value="PDDEXK-like_dom_sf"/>
</dbReference>
<evidence type="ECO:0000256" key="13">
    <source>
        <dbReference type="HAMAP-Rule" id="MF_01451"/>
    </source>
</evidence>
<comment type="cofactor">
    <cofactor evidence="13">
        <name>Mg(2+)</name>
        <dbReference type="ChEBI" id="CHEBI:18420"/>
    </cofactor>
</comment>
<dbReference type="Gene3D" id="1.10.274.50">
    <property type="match status" value="1"/>
</dbReference>
<feature type="domain" description="UvrD-like helicase ATP-binding" evidence="15">
    <location>
        <begin position="6"/>
        <end position="473"/>
    </location>
</feature>
<evidence type="ECO:0000313" key="18">
    <source>
        <dbReference type="Proteomes" id="UP001597104"/>
    </source>
</evidence>
<dbReference type="PROSITE" id="PS51217">
    <property type="entry name" value="UVRD_HELICASE_CTER"/>
    <property type="match status" value="1"/>
</dbReference>
<dbReference type="Pfam" id="PF13361">
    <property type="entry name" value="UvrD_C"/>
    <property type="match status" value="1"/>
</dbReference>
<keyword evidence="7 13" id="KW-0067">ATP-binding</keyword>
<comment type="function">
    <text evidence="13">The heterodimer acts as both an ATP-dependent DNA helicase and an ATP-dependent, dual-direction single-stranded exonuclease. Recognizes the chi site generating a DNA molecule suitable for the initiation of homologous recombination. The AddA nuclease domain is required for chi fragment generation; this subunit has the helicase and 3' -&gt; 5' nuclease activities.</text>
</comment>
<comment type="similarity">
    <text evidence="13">Belongs to the helicase family. AddA subfamily.</text>
</comment>
<dbReference type="InterPro" id="IPR011335">
    <property type="entry name" value="Restrct_endonuc-II-like"/>
</dbReference>
<dbReference type="PANTHER" id="PTHR11070:SF48">
    <property type="entry name" value="ATP-DEPENDENT HELICASE_NUCLEASE SUBUNIT A"/>
    <property type="match status" value="1"/>
</dbReference>
<comment type="caution">
    <text evidence="17">The sequence shown here is derived from an EMBL/GenBank/DDBJ whole genome shotgun (WGS) entry which is preliminary data.</text>
</comment>
<keyword evidence="6 13" id="KW-0269">Exonuclease</keyword>
<dbReference type="PROSITE" id="PS51198">
    <property type="entry name" value="UVRD_HELICASE_ATP_BIND"/>
    <property type="match status" value="1"/>
</dbReference>
<keyword evidence="2 13" id="KW-0547">Nucleotide-binding</keyword>
<evidence type="ECO:0000259" key="15">
    <source>
        <dbReference type="PROSITE" id="PS51198"/>
    </source>
</evidence>
<dbReference type="Proteomes" id="UP001597104">
    <property type="component" value="Unassembled WGS sequence"/>
</dbReference>
<dbReference type="InterPro" id="IPR014152">
    <property type="entry name" value="AddA"/>
</dbReference>
<dbReference type="Gene3D" id="3.40.50.300">
    <property type="entry name" value="P-loop containing nucleotide triphosphate hydrolases"/>
    <property type="match status" value="4"/>
</dbReference>
<keyword evidence="9 13" id="KW-0234">DNA repair</keyword>
<dbReference type="InterPro" id="IPR000212">
    <property type="entry name" value="DNA_helicase_UvrD/REP"/>
</dbReference>
<keyword evidence="1 13" id="KW-0540">Nuclease</keyword>
<name>A0ABW3EBQ2_9LACO</name>
<protein>
    <recommendedName>
        <fullName evidence="13">ATP-dependent helicase/nuclease subunit A</fullName>
        <ecNumber evidence="13">3.1.-.-</ecNumber>
        <ecNumber evidence="13">5.6.2.4</ecNumber>
    </recommendedName>
    <alternativeName>
        <fullName evidence="13">ATP-dependent helicase/nuclease AddA</fullName>
    </alternativeName>
    <alternativeName>
        <fullName evidence="13">DNA 3'-5' helicase AddA</fullName>
    </alternativeName>
</protein>
<evidence type="ECO:0000256" key="1">
    <source>
        <dbReference type="ARBA" id="ARBA00022722"/>
    </source>
</evidence>
<dbReference type="Pfam" id="PF00580">
    <property type="entry name" value="UvrD-helicase"/>
    <property type="match status" value="2"/>
</dbReference>
<feature type="binding site" evidence="14">
    <location>
        <begin position="27"/>
        <end position="34"/>
    </location>
    <ligand>
        <name>ATP</name>
        <dbReference type="ChEBI" id="CHEBI:30616"/>
    </ligand>
</feature>
<dbReference type="SUPFAM" id="SSF52980">
    <property type="entry name" value="Restriction endonuclease-like"/>
    <property type="match status" value="1"/>
</dbReference>
<keyword evidence="4 13" id="KW-0378">Hydrolase</keyword>
<proteinExistence type="inferred from homology"/>
<evidence type="ECO:0000256" key="4">
    <source>
        <dbReference type="ARBA" id="ARBA00022801"/>
    </source>
</evidence>
<keyword evidence="3 13" id="KW-0227">DNA damage</keyword>
<accession>A0ABW3EBQ2</accession>
<evidence type="ECO:0000256" key="7">
    <source>
        <dbReference type="ARBA" id="ARBA00022840"/>
    </source>
</evidence>
<dbReference type="GO" id="GO:0016787">
    <property type="term" value="F:hydrolase activity"/>
    <property type="evidence" value="ECO:0007669"/>
    <property type="project" value="UniProtKB-KW"/>
</dbReference>
<evidence type="ECO:0000256" key="8">
    <source>
        <dbReference type="ARBA" id="ARBA00023125"/>
    </source>
</evidence>
<evidence type="ECO:0000256" key="9">
    <source>
        <dbReference type="ARBA" id="ARBA00023204"/>
    </source>
</evidence>
<keyword evidence="18" id="KW-1185">Reference proteome</keyword>
<dbReference type="HAMAP" id="MF_01451">
    <property type="entry name" value="AddA"/>
    <property type="match status" value="1"/>
</dbReference>
<sequence length="1242" mass="139821">MSTKKTNFTASQQHAIQDNGRNILVSASAGSGKTTVLVERVIQKILQGTNVDDLLVVTFTDAAASEMRERIQIAIQQALATSVDPQQRQHLSQQLSRVAVAHISTIHAFCLQLIQRYYYVIDLDPVFRLLTDDTEVTLLREDVWSDLRETLYQDNPAFGQLTANFSNDRSDDGLTALVMRLYDFANANPEPDQWLEQLAQAYHLSTTVPTASDFYQRQLLPLLQEGLDQAGNDLRNGETIAAEQQLDKLVTCLREDQEQVANLAAQLPTAPWDELRQQFLTFKLQRAPTLTKLAVDAKAAKDQAMDFRQQAKNQVTALGPDYFGLPADQLVQVMGQAEQLVQQLVTVVQQFGTAFRAEKQRRHLLDFSDLEHLTLAILTADNDSGVQTRTGLQHQFSEVLVDEYQDINRLQETILTTVAQTDPGNMFMVGDVKQSIYAFRLADPSLFLHKYNQFAQATDPGQRIILAENFRSVANIDDFTNLVFSQLMDQHVGEMDYDESARLVAGAKYPVDLPVAAELLVYEADTATADNNVPEQFALDDKAQGQVALVAKQIQELKANGQVYDRKSGEMRPIQYQDIVILTPTRANNLLIVDWFKRLNIPVVVNGAQSYFQTTEVQIMMALLSVIDNPYQDIPLVSVLRSPIVGLNENDLAFLRINQRTGDYYQAVLDFKQNFVPFDAPEFQQQLYNKIARFFGQLDQFRELARQNQLVTLIWTIYNETGFLDYVGGMPAGAQRQANLHALYERAHTYEASSFKGLFQFVRFIKQMQEKDKDLGEAPAQAVADAVSVMTIHGSKGLEFPVVFLLDATHQFNQESLRGQYVLDDRIGIGITYLDPAKRIEINLPQKKIAQTLVKRRQAAEEMRLLYVALTRTEQKLFVIGSYPNREKALAIWQKAFQSSQLVLNSGLRSGVNNFMDWLGMCLVRHPNFDQHLLDQTNPFKGLAKDQTQFKVHFYTAMDVLPAAMTTAVDKTNWPERFALAAQQTDFTNLDVDQLDQVLNLRYPYQAATQTTAYQAVSEVKRLFDDPAANEMNSLQVDTDKKQSGVHRYVATDFVVPRFIQTTTQVPATAVGTATHLVLQKIDLHVTPTAASITALIKQLVAQNILTTSVAKQIKPANILRFFASDLGQQLLAHPDSVVREAPFSLLLPATQLFTDFAADDPAQILIHGIIDGYLVTPEQVLLFDYKTDYVPAKQQDVKFAQLRQRYAGQLHLYAAALTRILQRPVTHEYLYLLASGTALEI</sequence>
<evidence type="ECO:0000256" key="5">
    <source>
        <dbReference type="ARBA" id="ARBA00022806"/>
    </source>
</evidence>
<gene>
    <name evidence="13 17" type="primary">addA</name>
    <name evidence="17" type="ORF">ACFQZ7_05190</name>
</gene>
<keyword evidence="5 13" id="KW-0347">Helicase</keyword>
<evidence type="ECO:0000259" key="16">
    <source>
        <dbReference type="PROSITE" id="PS51217"/>
    </source>
</evidence>
<dbReference type="InterPro" id="IPR014017">
    <property type="entry name" value="DNA_helicase_UvrD-like_C"/>
</dbReference>